<evidence type="ECO:0000256" key="7">
    <source>
        <dbReference type="ARBA" id="ARBA00022989"/>
    </source>
</evidence>
<keyword evidence="7" id="KW-1133">Transmembrane helix</keyword>
<keyword evidence="3" id="KW-0813">Transport</keyword>
<dbReference type="Pfam" id="PF05328">
    <property type="entry name" value="CybS"/>
    <property type="match status" value="1"/>
</dbReference>
<keyword evidence="11" id="KW-0479">Metal-binding</keyword>
<evidence type="ECO:0000256" key="4">
    <source>
        <dbReference type="ARBA" id="ARBA00022692"/>
    </source>
</evidence>
<keyword evidence="5 12" id="KW-0999">Mitochondrion inner membrane</keyword>
<protein>
    <recommendedName>
        <fullName evidence="12">Succinate dehydrogenase [ubiquinone] cytochrome b small subunit</fullName>
    </recommendedName>
</protein>
<accession>A0A2V1DHL6</accession>
<evidence type="ECO:0000256" key="12">
    <source>
        <dbReference type="RuleBase" id="RU364031"/>
    </source>
</evidence>
<keyword evidence="8 12" id="KW-0496">Mitochondrion</keyword>
<dbReference type="FunFam" id="1.20.1300.10:FF:000007">
    <property type="entry name" value="Succinate dehydrogenase [ubiquinone] cytochrome b small subunit"/>
    <property type="match status" value="1"/>
</dbReference>
<dbReference type="InterPro" id="IPR007992">
    <property type="entry name" value="CybS"/>
</dbReference>
<feature type="binding site" description="axial binding residue" evidence="11">
    <location>
        <position position="126"/>
    </location>
    <ligand>
        <name>heme b</name>
        <dbReference type="ChEBI" id="CHEBI:60344"/>
        <note>ligand shared with SDHC</note>
    </ligand>
    <ligandPart>
        <name>Fe</name>
        <dbReference type="ChEBI" id="CHEBI:18248"/>
    </ligandPart>
</feature>
<dbReference type="STRING" id="97972.A0A2V1DHL6"/>
<organism evidence="13 14">
    <name type="scientific">Periconia macrospinosa</name>
    <dbReference type="NCBI Taxonomy" id="97972"/>
    <lineage>
        <taxon>Eukaryota</taxon>
        <taxon>Fungi</taxon>
        <taxon>Dikarya</taxon>
        <taxon>Ascomycota</taxon>
        <taxon>Pezizomycotina</taxon>
        <taxon>Dothideomycetes</taxon>
        <taxon>Pleosporomycetidae</taxon>
        <taxon>Pleosporales</taxon>
        <taxon>Massarineae</taxon>
        <taxon>Periconiaceae</taxon>
        <taxon>Periconia</taxon>
    </lineage>
</organism>
<evidence type="ECO:0000313" key="13">
    <source>
        <dbReference type="EMBL" id="PVH97667.1"/>
    </source>
</evidence>
<evidence type="ECO:0000256" key="2">
    <source>
        <dbReference type="ARBA" id="ARBA00007294"/>
    </source>
</evidence>
<keyword evidence="11" id="KW-0408">Iron</keyword>
<evidence type="ECO:0000256" key="1">
    <source>
        <dbReference type="ARBA" id="ARBA00004448"/>
    </source>
</evidence>
<evidence type="ECO:0000256" key="5">
    <source>
        <dbReference type="ARBA" id="ARBA00022792"/>
    </source>
</evidence>
<dbReference type="PANTHER" id="PTHR13337:SF2">
    <property type="entry name" value="SUCCINATE DEHYDROGENASE [UBIQUINONE] CYTOCHROME B SMALL SUBUNIT, MITOCHONDRIAL"/>
    <property type="match status" value="1"/>
</dbReference>
<dbReference type="SUPFAM" id="SSF81343">
    <property type="entry name" value="Fumarate reductase respiratory complex transmembrane subunits"/>
    <property type="match status" value="1"/>
</dbReference>
<dbReference type="GO" id="GO:0048039">
    <property type="term" value="F:ubiquinone binding"/>
    <property type="evidence" value="ECO:0007669"/>
    <property type="project" value="TreeGrafter"/>
</dbReference>
<keyword evidence="4" id="KW-0812">Transmembrane</keyword>
<evidence type="ECO:0000256" key="6">
    <source>
        <dbReference type="ARBA" id="ARBA00022946"/>
    </source>
</evidence>
<keyword evidence="14" id="KW-1185">Reference proteome</keyword>
<sequence length="186" mass="20345">MASIMRPSLLRQSQTASQRVYSTFARQPSPLTQHLRPAFAPVPSTRIAAFHATQRQAILPALPQKITGTLNEPTVVPDPTPAHGSYHWSFERLVSAGLIPLTVAPFAAGSLNPVMDATLCALLVVHSHIGFEACIIDYFPKRRVPNLYKASMWALRLGTITLGVALYSFETNDIGVTELIAKLWNA</sequence>
<dbReference type="GO" id="GO:0005743">
    <property type="term" value="C:mitochondrial inner membrane"/>
    <property type="evidence" value="ECO:0007669"/>
    <property type="project" value="UniProtKB-SubCell"/>
</dbReference>
<dbReference type="AlphaFoldDB" id="A0A2V1DHL6"/>
<keyword evidence="9 12" id="KW-0472">Membrane</keyword>
<dbReference type="Gene3D" id="1.20.1300.10">
    <property type="entry name" value="Fumarate reductase/succinate dehydrogenase, transmembrane subunit"/>
    <property type="match status" value="1"/>
</dbReference>
<dbReference type="Proteomes" id="UP000244855">
    <property type="component" value="Unassembled WGS sequence"/>
</dbReference>
<dbReference type="CDD" id="cd03496">
    <property type="entry name" value="SQR_TypeC_CybS"/>
    <property type="match status" value="1"/>
</dbReference>
<evidence type="ECO:0000313" key="14">
    <source>
        <dbReference type="Proteomes" id="UP000244855"/>
    </source>
</evidence>
<proteinExistence type="inferred from homology"/>
<dbReference type="OrthoDB" id="18577at2759"/>
<evidence type="ECO:0000256" key="9">
    <source>
        <dbReference type="ARBA" id="ARBA00023136"/>
    </source>
</evidence>
<dbReference type="GO" id="GO:0006121">
    <property type="term" value="P:mitochondrial electron transport, succinate to ubiquinone"/>
    <property type="evidence" value="ECO:0007669"/>
    <property type="project" value="TreeGrafter"/>
</dbReference>
<dbReference type="GO" id="GO:0098796">
    <property type="term" value="C:membrane protein complex"/>
    <property type="evidence" value="ECO:0007669"/>
    <property type="project" value="UniProtKB-ARBA"/>
</dbReference>
<evidence type="ECO:0000256" key="11">
    <source>
        <dbReference type="PIRSR" id="PIRSR607992-2"/>
    </source>
</evidence>
<keyword evidence="6 12" id="KW-0809">Transit peptide</keyword>
<dbReference type="EMBL" id="KZ805431">
    <property type="protein sequence ID" value="PVH97667.1"/>
    <property type="molecule type" value="Genomic_DNA"/>
</dbReference>
<dbReference type="GO" id="GO:0020037">
    <property type="term" value="F:heme binding"/>
    <property type="evidence" value="ECO:0007669"/>
    <property type="project" value="TreeGrafter"/>
</dbReference>
<gene>
    <name evidence="13" type="ORF">DM02DRAFT_616387</name>
</gene>
<evidence type="ECO:0000256" key="8">
    <source>
        <dbReference type="ARBA" id="ARBA00023128"/>
    </source>
</evidence>
<dbReference type="PANTHER" id="PTHR13337">
    <property type="entry name" value="SUCCINATE DEHYDROGENASE"/>
    <property type="match status" value="1"/>
</dbReference>
<comment type="similarity">
    <text evidence="2 12">Belongs to the CybS family.</text>
</comment>
<name>A0A2V1DHL6_9PLEO</name>
<dbReference type="InterPro" id="IPR034804">
    <property type="entry name" value="SQR/QFR_C/D"/>
</dbReference>
<evidence type="ECO:0000256" key="3">
    <source>
        <dbReference type="ARBA" id="ARBA00022448"/>
    </source>
</evidence>
<comment type="subcellular location">
    <subcellularLocation>
        <location evidence="1 12">Mitochondrion inner membrane</location>
        <topology evidence="1 12">Multi-pass membrane protein</topology>
    </subcellularLocation>
</comment>
<evidence type="ECO:0000256" key="10">
    <source>
        <dbReference type="PIRSR" id="PIRSR607992-1"/>
    </source>
</evidence>
<dbReference type="GO" id="GO:0046872">
    <property type="term" value="F:metal ion binding"/>
    <property type="evidence" value="ECO:0007669"/>
    <property type="project" value="UniProtKB-KW"/>
</dbReference>
<feature type="binding site" evidence="10">
    <location>
        <position position="138"/>
    </location>
    <ligand>
        <name>a ubiquinone</name>
        <dbReference type="ChEBI" id="CHEBI:16389"/>
        <note>ligand shared with IP/SDHB</note>
    </ligand>
</feature>
<reference evidence="13 14" key="1">
    <citation type="journal article" date="2018" name="Sci. Rep.">
        <title>Comparative genomics provides insights into the lifestyle and reveals functional heterogeneity of dark septate endophytic fungi.</title>
        <authorList>
            <person name="Knapp D.G."/>
            <person name="Nemeth J.B."/>
            <person name="Barry K."/>
            <person name="Hainaut M."/>
            <person name="Henrissat B."/>
            <person name="Johnson J."/>
            <person name="Kuo A."/>
            <person name="Lim J.H.P."/>
            <person name="Lipzen A."/>
            <person name="Nolan M."/>
            <person name="Ohm R.A."/>
            <person name="Tamas L."/>
            <person name="Grigoriev I.V."/>
            <person name="Spatafora J.W."/>
            <person name="Nagy L.G."/>
            <person name="Kovacs G.M."/>
        </authorList>
    </citation>
    <scope>NUCLEOTIDE SEQUENCE [LARGE SCALE GENOMIC DNA]</scope>
    <source>
        <strain evidence="13 14">DSE2036</strain>
    </source>
</reference>
<dbReference type="GO" id="GO:0006099">
    <property type="term" value="P:tricarboxylic acid cycle"/>
    <property type="evidence" value="ECO:0007669"/>
    <property type="project" value="TreeGrafter"/>
</dbReference>